<comment type="caution">
    <text evidence="7">The sequence shown here is derived from an EMBL/GenBank/DDBJ whole genome shotgun (WGS) entry which is preliminary data.</text>
</comment>
<dbReference type="GO" id="GO:0004359">
    <property type="term" value="F:glutaminase activity"/>
    <property type="evidence" value="ECO:0007669"/>
    <property type="project" value="UniProtKB-UniRule"/>
</dbReference>
<dbReference type="InterPro" id="IPR012338">
    <property type="entry name" value="Beta-lactam/transpept-like"/>
</dbReference>
<evidence type="ECO:0000256" key="3">
    <source>
        <dbReference type="ARBA" id="ARBA00012918"/>
    </source>
</evidence>
<dbReference type="SUPFAM" id="SSF56601">
    <property type="entry name" value="beta-lactamase/transpeptidase-like"/>
    <property type="match status" value="1"/>
</dbReference>
<dbReference type="PANTHER" id="PTHR12544:SF32">
    <property type="entry name" value="GLUTAMINASE 1"/>
    <property type="match status" value="1"/>
</dbReference>
<name>A0A4S4C423_9BACI</name>
<dbReference type="GO" id="GO:0006537">
    <property type="term" value="P:glutamate biosynthetic process"/>
    <property type="evidence" value="ECO:0007669"/>
    <property type="project" value="TreeGrafter"/>
</dbReference>
<evidence type="ECO:0000313" key="7">
    <source>
        <dbReference type="EMBL" id="THF82511.1"/>
    </source>
</evidence>
<dbReference type="InterPro" id="IPR015868">
    <property type="entry name" value="Glutaminase"/>
</dbReference>
<feature type="binding site" evidence="6">
    <location>
        <position position="182"/>
    </location>
    <ligand>
        <name>substrate</name>
    </ligand>
</feature>
<dbReference type="EC" id="3.5.1.2" evidence="3 6"/>
<dbReference type="NCBIfam" id="NF009021">
    <property type="entry name" value="PRK12357.1"/>
    <property type="match status" value="1"/>
</dbReference>
<comment type="subunit">
    <text evidence="2 6">Homotetramer.</text>
</comment>
<proteinExistence type="inferred from homology"/>
<evidence type="ECO:0000256" key="4">
    <source>
        <dbReference type="ARBA" id="ARBA00022801"/>
    </source>
</evidence>
<feature type="binding site" evidence="6">
    <location>
        <position position="258"/>
    </location>
    <ligand>
        <name>substrate</name>
    </ligand>
</feature>
<protein>
    <recommendedName>
        <fullName evidence="3 6">Glutaminase</fullName>
        <ecNumber evidence="3 6">3.5.1.2</ecNumber>
    </recommendedName>
</protein>
<feature type="binding site" evidence="6">
    <location>
        <position position="206"/>
    </location>
    <ligand>
        <name>substrate</name>
    </ligand>
</feature>
<feature type="binding site" evidence="6">
    <location>
        <position position="276"/>
    </location>
    <ligand>
        <name>substrate</name>
    </ligand>
</feature>
<dbReference type="Proteomes" id="UP000310334">
    <property type="component" value="Unassembled WGS sequence"/>
</dbReference>
<dbReference type="Pfam" id="PF04960">
    <property type="entry name" value="Glutaminase"/>
    <property type="match status" value="1"/>
</dbReference>
<organism evidence="7 8">
    <name type="scientific">Metabacillus sediminilitoris</name>
    <dbReference type="NCBI Taxonomy" id="2567941"/>
    <lineage>
        <taxon>Bacteria</taxon>
        <taxon>Bacillati</taxon>
        <taxon>Bacillota</taxon>
        <taxon>Bacilli</taxon>
        <taxon>Bacillales</taxon>
        <taxon>Bacillaceae</taxon>
        <taxon>Metabacillus</taxon>
    </lineage>
</organism>
<keyword evidence="6" id="KW-0007">Acetylation</keyword>
<evidence type="ECO:0000256" key="5">
    <source>
        <dbReference type="ARBA" id="ARBA00049534"/>
    </source>
</evidence>
<dbReference type="Gene3D" id="1.10.1500.10">
    <property type="match status" value="1"/>
</dbReference>
<dbReference type="HAMAP" id="MF_00313">
    <property type="entry name" value="Glutaminase"/>
    <property type="match status" value="1"/>
</dbReference>
<keyword evidence="4 6" id="KW-0378">Hydrolase</keyword>
<evidence type="ECO:0000256" key="1">
    <source>
        <dbReference type="ARBA" id="ARBA00011076"/>
    </source>
</evidence>
<feature type="binding site" evidence="6">
    <location>
        <position position="79"/>
    </location>
    <ligand>
        <name>substrate</name>
    </ligand>
</feature>
<dbReference type="AlphaFoldDB" id="A0A4S4C423"/>
<dbReference type="GO" id="GO:0006543">
    <property type="term" value="P:L-glutamine catabolic process"/>
    <property type="evidence" value="ECO:0007669"/>
    <property type="project" value="TreeGrafter"/>
</dbReference>
<dbReference type="Gene3D" id="3.40.710.10">
    <property type="entry name" value="DD-peptidase/beta-lactamase superfamily"/>
    <property type="match status" value="1"/>
</dbReference>
<evidence type="ECO:0000256" key="2">
    <source>
        <dbReference type="ARBA" id="ARBA00011881"/>
    </source>
</evidence>
<sequence length="332" mass="36704">MEEYGYMIKEHSVQVDSQRKACLDQWITHYRSYAAKGQNATYIPALGKVNSSQLGISIMGTDGTMIKSGDWDVCFTLQSISKVISFIAACLSRGISYVLERVDVEPTGDAFNSIIRLEMHKSGKPFNPMINAGAITIASLLPGKSAQTKLEFLYVLIEKMIGKRPTINEEVFQSEWQTAHRNRALAYYLKETGFLESDVEEALEVYLKQCSIEINTEDIALIGLILANDGYHPIRKEQVLPKKVARLTKALMLTCGMYNASGRFAAFIGLPAKSGVSGGIMALVPSRVRSERPFQNGCGIGIYGPAIDEYGNSLPGVMLLEHIAKEWDLSIF</sequence>
<dbReference type="EMBL" id="SSNT01000002">
    <property type="protein sequence ID" value="THF82511.1"/>
    <property type="molecule type" value="Genomic_DNA"/>
</dbReference>
<feature type="binding site" evidence="6">
    <location>
        <position position="175"/>
    </location>
    <ligand>
        <name>substrate</name>
    </ligand>
</feature>
<feature type="binding site" evidence="6">
    <location>
        <position position="131"/>
    </location>
    <ligand>
        <name>substrate</name>
    </ligand>
</feature>
<dbReference type="NCBIfam" id="TIGR03814">
    <property type="entry name" value="Gln_ase"/>
    <property type="match status" value="1"/>
</dbReference>
<dbReference type="OrthoDB" id="9788822at2"/>
<accession>A0A4S4C423</accession>
<dbReference type="PANTHER" id="PTHR12544">
    <property type="entry name" value="GLUTAMINASE"/>
    <property type="match status" value="1"/>
</dbReference>
<dbReference type="FunFam" id="3.40.710.10:FF:000005">
    <property type="entry name" value="Glutaminase"/>
    <property type="match status" value="1"/>
</dbReference>
<keyword evidence="8" id="KW-1185">Reference proteome</keyword>
<reference evidence="7 8" key="1">
    <citation type="submission" date="2019-04" db="EMBL/GenBank/DDBJ databases">
        <title>Bacillus sediminilitoris sp. nov., isolated from a tidal flat sediment on the East China Sea.</title>
        <authorList>
            <person name="Wei Y."/>
            <person name="Mao H."/>
            <person name="Fang J."/>
        </authorList>
    </citation>
    <scope>NUCLEOTIDE SEQUENCE [LARGE SCALE GENOMIC DNA]</scope>
    <source>
        <strain evidence="7 8">DSL-17</strain>
    </source>
</reference>
<comment type="similarity">
    <text evidence="1 6">Belongs to the glutaminase family.</text>
</comment>
<dbReference type="FunFam" id="1.10.1500.10:FF:000001">
    <property type="entry name" value="Glutaminase"/>
    <property type="match status" value="1"/>
</dbReference>
<evidence type="ECO:0000313" key="8">
    <source>
        <dbReference type="Proteomes" id="UP000310334"/>
    </source>
</evidence>
<evidence type="ECO:0000256" key="6">
    <source>
        <dbReference type="HAMAP-Rule" id="MF_00313"/>
    </source>
</evidence>
<gene>
    <name evidence="6" type="primary">glsA</name>
    <name evidence="7" type="ORF">E6W99_03560</name>
</gene>
<comment type="catalytic activity">
    <reaction evidence="5 6">
        <text>L-glutamine + H2O = L-glutamate + NH4(+)</text>
        <dbReference type="Rhea" id="RHEA:15889"/>
        <dbReference type="ChEBI" id="CHEBI:15377"/>
        <dbReference type="ChEBI" id="CHEBI:28938"/>
        <dbReference type="ChEBI" id="CHEBI:29985"/>
        <dbReference type="ChEBI" id="CHEBI:58359"/>
        <dbReference type="EC" id="3.5.1.2"/>
    </reaction>
</comment>